<feature type="transmembrane region" description="Helical" evidence="6">
    <location>
        <begin position="178"/>
        <end position="199"/>
    </location>
</feature>
<evidence type="ECO:0000256" key="1">
    <source>
        <dbReference type="ARBA" id="ARBA00004141"/>
    </source>
</evidence>
<dbReference type="Proteomes" id="UP000245430">
    <property type="component" value="Unassembled WGS sequence"/>
</dbReference>
<keyword evidence="5 6" id="KW-0472">Membrane</keyword>
<keyword evidence="9" id="KW-1185">Reference proteome</keyword>
<dbReference type="InterPro" id="IPR050638">
    <property type="entry name" value="AA-Vitamin_Transporters"/>
</dbReference>
<protein>
    <submittedName>
        <fullName evidence="8">EamA-like transporter family protein</fullName>
    </submittedName>
</protein>
<feature type="transmembrane region" description="Helical" evidence="6">
    <location>
        <begin position="29"/>
        <end position="49"/>
    </location>
</feature>
<feature type="transmembrane region" description="Helical" evidence="6">
    <location>
        <begin position="268"/>
        <end position="286"/>
    </location>
</feature>
<proteinExistence type="inferred from homology"/>
<feature type="transmembrane region" description="Helical" evidence="6">
    <location>
        <begin position="61"/>
        <end position="81"/>
    </location>
</feature>
<evidence type="ECO:0000256" key="5">
    <source>
        <dbReference type="ARBA" id="ARBA00023136"/>
    </source>
</evidence>
<dbReference type="AlphaFoldDB" id="A0A316DN51"/>
<dbReference type="EMBL" id="QGGP01000002">
    <property type="protein sequence ID" value="PWK19494.1"/>
    <property type="molecule type" value="Genomic_DNA"/>
</dbReference>
<feature type="transmembrane region" description="Helical" evidence="6">
    <location>
        <begin position="146"/>
        <end position="166"/>
    </location>
</feature>
<feature type="transmembrane region" description="Helical" evidence="6">
    <location>
        <begin position="6"/>
        <end position="22"/>
    </location>
</feature>
<evidence type="ECO:0000256" key="4">
    <source>
        <dbReference type="ARBA" id="ARBA00022989"/>
    </source>
</evidence>
<comment type="similarity">
    <text evidence="2">Belongs to the EamA transporter family.</text>
</comment>
<dbReference type="Gene3D" id="1.10.3730.20">
    <property type="match status" value="1"/>
</dbReference>
<feature type="transmembrane region" description="Helical" evidence="6">
    <location>
        <begin position="116"/>
        <end position="134"/>
    </location>
</feature>
<feature type="domain" description="EamA" evidence="7">
    <location>
        <begin position="170"/>
        <end position="285"/>
    </location>
</feature>
<feature type="transmembrane region" description="Helical" evidence="6">
    <location>
        <begin position="211"/>
        <end position="229"/>
    </location>
</feature>
<organism evidence="8 9">
    <name type="scientific">Xanthomarina spongicola</name>
    <dbReference type="NCBI Taxonomy" id="570520"/>
    <lineage>
        <taxon>Bacteria</taxon>
        <taxon>Pseudomonadati</taxon>
        <taxon>Bacteroidota</taxon>
        <taxon>Flavobacteriia</taxon>
        <taxon>Flavobacteriales</taxon>
        <taxon>Flavobacteriaceae</taxon>
        <taxon>Xanthomarina</taxon>
    </lineage>
</organism>
<keyword evidence="4 6" id="KW-1133">Transmembrane helix</keyword>
<accession>A0A316DN51</accession>
<dbReference type="PANTHER" id="PTHR32322">
    <property type="entry name" value="INNER MEMBRANE TRANSPORTER"/>
    <property type="match status" value="1"/>
</dbReference>
<comment type="caution">
    <text evidence="8">The sequence shown here is derived from an EMBL/GenBank/DDBJ whole genome shotgun (WGS) entry which is preliminary data.</text>
</comment>
<keyword evidence="3 6" id="KW-0812">Transmembrane</keyword>
<gene>
    <name evidence="8" type="ORF">LX78_00841</name>
</gene>
<evidence type="ECO:0000313" key="9">
    <source>
        <dbReference type="Proteomes" id="UP000245430"/>
    </source>
</evidence>
<evidence type="ECO:0000259" key="7">
    <source>
        <dbReference type="Pfam" id="PF00892"/>
    </source>
</evidence>
<sequence>MIYLLLSILASTCIFLIFKLFDRFKVNTLQAIVFNYIVACLCGLLTYNKPINLIEITEEKWFYGAIALGFLFISIFNVMAITAQRNGISVASVATKMSVIIPVFFGIYMYGESTGYQKIIGIILALLAVYFVSIKPNSNLHLKSSLLLPFVLFLGSGIIDTSIKYLETTYVSENGIPIFSATIFCFAACIGLGLLIVKIIKKEFKFNPQSLIGGAILGITNYASIYYLLKALDHESIESSTIFTVNNVAIVMLSSLIGYILFKEKLSIKNWIGVSFAIISILLVTLA</sequence>
<comment type="subcellular location">
    <subcellularLocation>
        <location evidence="1">Membrane</location>
        <topology evidence="1">Multi-pass membrane protein</topology>
    </subcellularLocation>
</comment>
<dbReference type="SUPFAM" id="SSF103481">
    <property type="entry name" value="Multidrug resistance efflux transporter EmrE"/>
    <property type="match status" value="2"/>
</dbReference>
<evidence type="ECO:0000256" key="3">
    <source>
        <dbReference type="ARBA" id="ARBA00022692"/>
    </source>
</evidence>
<evidence type="ECO:0000256" key="6">
    <source>
        <dbReference type="SAM" id="Phobius"/>
    </source>
</evidence>
<dbReference type="InterPro" id="IPR037185">
    <property type="entry name" value="EmrE-like"/>
</dbReference>
<feature type="transmembrane region" description="Helical" evidence="6">
    <location>
        <begin position="241"/>
        <end position="261"/>
    </location>
</feature>
<dbReference type="Pfam" id="PF00892">
    <property type="entry name" value="EamA"/>
    <property type="match status" value="1"/>
</dbReference>
<name>A0A316DN51_9FLAO</name>
<evidence type="ECO:0000313" key="8">
    <source>
        <dbReference type="EMBL" id="PWK19494.1"/>
    </source>
</evidence>
<evidence type="ECO:0000256" key="2">
    <source>
        <dbReference type="ARBA" id="ARBA00007362"/>
    </source>
</evidence>
<dbReference type="InterPro" id="IPR000620">
    <property type="entry name" value="EamA_dom"/>
</dbReference>
<dbReference type="GO" id="GO:0016020">
    <property type="term" value="C:membrane"/>
    <property type="evidence" value="ECO:0007669"/>
    <property type="project" value="UniProtKB-SubCell"/>
</dbReference>
<dbReference type="PANTHER" id="PTHR32322:SF2">
    <property type="entry name" value="EAMA DOMAIN-CONTAINING PROTEIN"/>
    <property type="match status" value="1"/>
</dbReference>
<dbReference type="OrthoDB" id="1524053at2"/>
<feature type="transmembrane region" description="Helical" evidence="6">
    <location>
        <begin position="88"/>
        <end position="110"/>
    </location>
</feature>
<reference evidence="8 9" key="1">
    <citation type="submission" date="2018-05" db="EMBL/GenBank/DDBJ databases">
        <title>Genomic Encyclopedia of Archaeal and Bacterial Type Strains, Phase II (KMG-II): from individual species to whole genera.</title>
        <authorList>
            <person name="Goeker M."/>
        </authorList>
    </citation>
    <scope>NUCLEOTIDE SEQUENCE [LARGE SCALE GENOMIC DNA]</scope>
    <source>
        <strain evidence="8 9">DSM 22637</strain>
    </source>
</reference>